<dbReference type="GO" id="GO:0017061">
    <property type="term" value="F:S-methyl-5-thioadenosine phosphorylase activity"/>
    <property type="evidence" value="ECO:0007669"/>
    <property type="project" value="UniProtKB-EC"/>
</dbReference>
<protein>
    <submittedName>
        <fullName evidence="13">Laccase domain-containing protein</fullName>
    </submittedName>
</protein>
<dbReference type="PANTHER" id="PTHR30616:SF2">
    <property type="entry name" value="PURINE NUCLEOSIDE PHOSPHORYLASE LACC1"/>
    <property type="match status" value="1"/>
</dbReference>
<evidence type="ECO:0000256" key="6">
    <source>
        <dbReference type="ARBA" id="ARBA00022801"/>
    </source>
</evidence>
<evidence type="ECO:0000256" key="4">
    <source>
        <dbReference type="ARBA" id="ARBA00022679"/>
    </source>
</evidence>
<evidence type="ECO:0000256" key="12">
    <source>
        <dbReference type="SAM" id="MobiDB-lite"/>
    </source>
</evidence>
<organism evidence="13 14">
    <name type="scientific">Nesterenkonia sedimenti</name>
    <dbReference type="NCBI Taxonomy" id="1463632"/>
    <lineage>
        <taxon>Bacteria</taxon>
        <taxon>Bacillati</taxon>
        <taxon>Actinomycetota</taxon>
        <taxon>Actinomycetes</taxon>
        <taxon>Micrococcales</taxon>
        <taxon>Micrococcaceae</taxon>
        <taxon>Nesterenkonia</taxon>
    </lineage>
</organism>
<dbReference type="CDD" id="cd16833">
    <property type="entry name" value="YfiH"/>
    <property type="match status" value="1"/>
</dbReference>
<evidence type="ECO:0000256" key="8">
    <source>
        <dbReference type="ARBA" id="ARBA00023008"/>
    </source>
</evidence>
<dbReference type="InterPro" id="IPR011324">
    <property type="entry name" value="Cytotoxic_necrot_fac-like_cat"/>
</dbReference>
<comment type="function">
    <text evidence="2">Purine nucleoside enzyme that catalyzes the phosphorolysis of adenosine and inosine nucleosides, yielding D-ribose 1-phosphate and the respective free bases, adenine and hypoxanthine. Also catalyzes the phosphorolysis of S-methyl-5'-thioadenosine into adenine and S-methyl-5-thio-alpha-D-ribose 1-phosphate. Also has adenosine deaminase activity.</text>
</comment>
<dbReference type="EMBL" id="JABAHY010000008">
    <property type="protein sequence ID" value="NLS10252.1"/>
    <property type="molecule type" value="Genomic_DNA"/>
</dbReference>
<evidence type="ECO:0000256" key="3">
    <source>
        <dbReference type="ARBA" id="ARBA00007353"/>
    </source>
</evidence>
<accession>A0A7X8YEI3</accession>
<evidence type="ECO:0000256" key="9">
    <source>
        <dbReference type="ARBA" id="ARBA00047989"/>
    </source>
</evidence>
<comment type="catalytic activity">
    <reaction evidence="11">
        <text>S-methyl-5'-thioadenosine + phosphate = 5-(methylsulfanyl)-alpha-D-ribose 1-phosphate + adenine</text>
        <dbReference type="Rhea" id="RHEA:11852"/>
        <dbReference type="ChEBI" id="CHEBI:16708"/>
        <dbReference type="ChEBI" id="CHEBI:17509"/>
        <dbReference type="ChEBI" id="CHEBI:43474"/>
        <dbReference type="ChEBI" id="CHEBI:58533"/>
        <dbReference type="EC" id="2.4.2.28"/>
    </reaction>
    <physiologicalReaction direction="left-to-right" evidence="11">
        <dbReference type="Rhea" id="RHEA:11853"/>
    </physiologicalReaction>
</comment>
<evidence type="ECO:0000313" key="14">
    <source>
        <dbReference type="Proteomes" id="UP000523139"/>
    </source>
</evidence>
<dbReference type="Gene3D" id="3.60.140.10">
    <property type="entry name" value="CNF1/YfiH-like putative cysteine hydrolases"/>
    <property type="match status" value="1"/>
</dbReference>
<keyword evidence="8" id="KW-0186">Copper</keyword>
<comment type="catalytic activity">
    <reaction evidence="1">
        <text>inosine + phosphate = alpha-D-ribose 1-phosphate + hypoxanthine</text>
        <dbReference type="Rhea" id="RHEA:27646"/>
        <dbReference type="ChEBI" id="CHEBI:17368"/>
        <dbReference type="ChEBI" id="CHEBI:17596"/>
        <dbReference type="ChEBI" id="CHEBI:43474"/>
        <dbReference type="ChEBI" id="CHEBI:57720"/>
        <dbReference type="EC" id="2.4.2.1"/>
    </reaction>
    <physiologicalReaction direction="left-to-right" evidence="1">
        <dbReference type="Rhea" id="RHEA:27647"/>
    </physiologicalReaction>
</comment>
<dbReference type="GO" id="GO:0016787">
    <property type="term" value="F:hydrolase activity"/>
    <property type="evidence" value="ECO:0007669"/>
    <property type="project" value="UniProtKB-KW"/>
</dbReference>
<evidence type="ECO:0000256" key="5">
    <source>
        <dbReference type="ARBA" id="ARBA00022723"/>
    </source>
</evidence>
<dbReference type="GO" id="GO:0005507">
    <property type="term" value="F:copper ion binding"/>
    <property type="evidence" value="ECO:0007669"/>
    <property type="project" value="TreeGrafter"/>
</dbReference>
<reference evidence="13 14" key="1">
    <citation type="submission" date="2020-04" db="EMBL/GenBank/DDBJ databases">
        <title>Nesterenkonia sp. nov., isolated from marine sediment.</title>
        <authorList>
            <person name="Zhang G."/>
        </authorList>
    </citation>
    <scope>NUCLEOTIDE SEQUENCE [LARGE SCALE GENOMIC DNA]</scope>
    <source>
        <strain evidence="13 14">MY13</strain>
    </source>
</reference>
<sequence length="236" mass="24942">MSLYWETEHRGFRLGFTSAETGNLSLNLGEAGSAQDHRNRLAEYLGHTELKFLSQVHSADVLDASGVPVTESPTADAWISPDGSHPLAIMVADCLPVLFYAETAQHSPLTAAAHAGRPGLLAGVLENTVEQLREYGGESITAWIGPAACGDCYEVPEDMHAELTADRPALASTTSWGTPALNLRAEARAVLETAGADVVDISGCTIEDPTLFSHRASQQQGRPEGRLAGVIAPAAQ</sequence>
<comment type="catalytic activity">
    <reaction evidence="10">
        <text>adenosine + phosphate = alpha-D-ribose 1-phosphate + adenine</text>
        <dbReference type="Rhea" id="RHEA:27642"/>
        <dbReference type="ChEBI" id="CHEBI:16335"/>
        <dbReference type="ChEBI" id="CHEBI:16708"/>
        <dbReference type="ChEBI" id="CHEBI:43474"/>
        <dbReference type="ChEBI" id="CHEBI:57720"/>
        <dbReference type="EC" id="2.4.2.1"/>
    </reaction>
    <physiologicalReaction direction="left-to-right" evidence="10">
        <dbReference type="Rhea" id="RHEA:27643"/>
    </physiologicalReaction>
</comment>
<comment type="similarity">
    <text evidence="3">Belongs to the purine nucleoside phosphorylase YfiH/LACC1 family.</text>
</comment>
<evidence type="ECO:0000256" key="2">
    <source>
        <dbReference type="ARBA" id="ARBA00003215"/>
    </source>
</evidence>
<evidence type="ECO:0000313" key="13">
    <source>
        <dbReference type="EMBL" id="NLS10252.1"/>
    </source>
</evidence>
<dbReference type="SUPFAM" id="SSF64438">
    <property type="entry name" value="CNF1/YfiH-like putative cysteine hydrolases"/>
    <property type="match status" value="1"/>
</dbReference>
<keyword evidence="14" id="KW-1185">Reference proteome</keyword>
<dbReference type="Pfam" id="PF02578">
    <property type="entry name" value="Cu-oxidase_4"/>
    <property type="match status" value="1"/>
</dbReference>
<keyword evidence="6" id="KW-0378">Hydrolase</keyword>
<dbReference type="RefSeq" id="WP_168887737.1">
    <property type="nucleotide sequence ID" value="NZ_JABAHY010000008.1"/>
</dbReference>
<proteinExistence type="inferred from homology"/>
<keyword evidence="4" id="KW-0808">Transferase</keyword>
<evidence type="ECO:0000256" key="10">
    <source>
        <dbReference type="ARBA" id="ARBA00048968"/>
    </source>
</evidence>
<keyword evidence="5" id="KW-0479">Metal-binding</keyword>
<evidence type="ECO:0000256" key="1">
    <source>
        <dbReference type="ARBA" id="ARBA00000553"/>
    </source>
</evidence>
<evidence type="ECO:0000256" key="7">
    <source>
        <dbReference type="ARBA" id="ARBA00022833"/>
    </source>
</evidence>
<dbReference type="InterPro" id="IPR038371">
    <property type="entry name" value="Cu_polyphenol_OxRdtase_sf"/>
</dbReference>
<keyword evidence="7" id="KW-0862">Zinc</keyword>
<dbReference type="Proteomes" id="UP000523139">
    <property type="component" value="Unassembled WGS sequence"/>
</dbReference>
<dbReference type="InterPro" id="IPR003730">
    <property type="entry name" value="Cu_polyphenol_OxRdtase"/>
</dbReference>
<comment type="catalytic activity">
    <reaction evidence="9">
        <text>adenosine + H2O + H(+) = inosine + NH4(+)</text>
        <dbReference type="Rhea" id="RHEA:24408"/>
        <dbReference type="ChEBI" id="CHEBI:15377"/>
        <dbReference type="ChEBI" id="CHEBI:15378"/>
        <dbReference type="ChEBI" id="CHEBI:16335"/>
        <dbReference type="ChEBI" id="CHEBI:17596"/>
        <dbReference type="ChEBI" id="CHEBI:28938"/>
        <dbReference type="EC" id="3.5.4.4"/>
    </reaction>
    <physiologicalReaction direction="left-to-right" evidence="9">
        <dbReference type="Rhea" id="RHEA:24409"/>
    </physiologicalReaction>
</comment>
<dbReference type="AlphaFoldDB" id="A0A7X8YEI3"/>
<gene>
    <name evidence="13" type="ORF">HGQ17_09660</name>
</gene>
<evidence type="ECO:0000256" key="11">
    <source>
        <dbReference type="ARBA" id="ARBA00049893"/>
    </source>
</evidence>
<name>A0A7X8YEI3_9MICC</name>
<feature type="region of interest" description="Disordered" evidence="12">
    <location>
        <begin position="213"/>
        <end position="236"/>
    </location>
</feature>
<comment type="caution">
    <text evidence="13">The sequence shown here is derived from an EMBL/GenBank/DDBJ whole genome shotgun (WGS) entry which is preliminary data.</text>
</comment>
<dbReference type="PANTHER" id="PTHR30616">
    <property type="entry name" value="UNCHARACTERIZED PROTEIN YFIH"/>
    <property type="match status" value="1"/>
</dbReference>